<sequence>MSHGDCNRYIFRRLSCRGFGTAPFEDAVNMDYTWGRLPCEGLGFSFGREAYELEAYRQQASRRENSQGDRTQPTSRDERLRHQLSGDIGGFAAPGQDDENQSHHPPTNSPHNSTCSMHQTFIPAIPRADLTSEPSCLCMPLTMVIPFSRWRARRRSAKELKARHEEIMKEHQRLQEIEKRYQAELPHYEELHKHSPRVLSERFEHAQTKDIRPERVDPQRSVDMK</sequence>
<name>A0A2T3AXF5_AMORE</name>
<feature type="compositionally biased region" description="Polar residues" evidence="2">
    <location>
        <begin position="103"/>
        <end position="115"/>
    </location>
</feature>
<dbReference type="InParanoid" id="A0A2T3AXF5"/>
<reference evidence="3 4" key="1">
    <citation type="journal article" date="2018" name="New Phytol.">
        <title>Comparative genomics and transcriptomics depict ericoid mycorrhizal fungi as versatile saprotrophs and plant mutualists.</title>
        <authorList>
            <person name="Martino E."/>
            <person name="Morin E."/>
            <person name="Grelet G.A."/>
            <person name="Kuo A."/>
            <person name="Kohler A."/>
            <person name="Daghino S."/>
            <person name="Barry K.W."/>
            <person name="Cichocki N."/>
            <person name="Clum A."/>
            <person name="Dockter R.B."/>
            <person name="Hainaut M."/>
            <person name="Kuo R.C."/>
            <person name="LaButti K."/>
            <person name="Lindahl B.D."/>
            <person name="Lindquist E.A."/>
            <person name="Lipzen A."/>
            <person name="Khouja H.R."/>
            <person name="Magnuson J."/>
            <person name="Murat C."/>
            <person name="Ohm R.A."/>
            <person name="Singer S.W."/>
            <person name="Spatafora J.W."/>
            <person name="Wang M."/>
            <person name="Veneault-Fourrey C."/>
            <person name="Henrissat B."/>
            <person name="Grigoriev I.V."/>
            <person name="Martin F.M."/>
            <person name="Perotto S."/>
        </authorList>
    </citation>
    <scope>NUCLEOTIDE SEQUENCE [LARGE SCALE GENOMIC DNA]</scope>
    <source>
        <strain evidence="3 4">ATCC 22711</strain>
    </source>
</reference>
<dbReference type="RefSeq" id="XP_024719343.1">
    <property type="nucleotide sequence ID" value="XM_024867671.1"/>
</dbReference>
<feature type="region of interest" description="Disordered" evidence="2">
    <location>
        <begin position="58"/>
        <end position="115"/>
    </location>
</feature>
<feature type="region of interest" description="Disordered" evidence="2">
    <location>
        <begin position="192"/>
        <end position="225"/>
    </location>
</feature>
<accession>A0A2T3AXF5</accession>
<evidence type="ECO:0000256" key="1">
    <source>
        <dbReference type="SAM" id="Coils"/>
    </source>
</evidence>
<dbReference type="GeneID" id="36575752"/>
<feature type="coiled-coil region" evidence="1">
    <location>
        <begin position="154"/>
        <end position="184"/>
    </location>
</feature>
<dbReference type="EMBL" id="KZ679014">
    <property type="protein sequence ID" value="PSS13352.1"/>
    <property type="molecule type" value="Genomic_DNA"/>
</dbReference>
<keyword evidence="4" id="KW-1185">Reference proteome</keyword>
<proteinExistence type="predicted"/>
<dbReference type="Proteomes" id="UP000241818">
    <property type="component" value="Unassembled WGS sequence"/>
</dbReference>
<keyword evidence="1" id="KW-0175">Coiled coil</keyword>
<gene>
    <name evidence="3" type="ORF">M430DRAFT_44127</name>
</gene>
<feature type="compositionally biased region" description="Basic and acidic residues" evidence="2">
    <location>
        <begin position="58"/>
        <end position="67"/>
    </location>
</feature>
<organism evidence="3 4">
    <name type="scientific">Amorphotheca resinae ATCC 22711</name>
    <dbReference type="NCBI Taxonomy" id="857342"/>
    <lineage>
        <taxon>Eukaryota</taxon>
        <taxon>Fungi</taxon>
        <taxon>Dikarya</taxon>
        <taxon>Ascomycota</taxon>
        <taxon>Pezizomycotina</taxon>
        <taxon>Leotiomycetes</taxon>
        <taxon>Helotiales</taxon>
        <taxon>Amorphothecaceae</taxon>
        <taxon>Amorphotheca</taxon>
    </lineage>
</organism>
<evidence type="ECO:0000256" key="2">
    <source>
        <dbReference type="SAM" id="MobiDB-lite"/>
    </source>
</evidence>
<evidence type="ECO:0000313" key="4">
    <source>
        <dbReference type="Proteomes" id="UP000241818"/>
    </source>
</evidence>
<protein>
    <submittedName>
        <fullName evidence="3">Uncharacterized protein</fullName>
    </submittedName>
</protein>
<evidence type="ECO:0000313" key="3">
    <source>
        <dbReference type="EMBL" id="PSS13352.1"/>
    </source>
</evidence>
<dbReference type="AlphaFoldDB" id="A0A2T3AXF5"/>